<evidence type="ECO:0000313" key="3">
    <source>
        <dbReference type="Proteomes" id="UP000809273"/>
    </source>
</evidence>
<dbReference type="InterPro" id="IPR002035">
    <property type="entry name" value="VWF_A"/>
</dbReference>
<sequence length="261" mass="29815">MSDDVRDRVEENTNKETLRDVRPILKVIEGNIVQKTQDLMKDYGGSPRSWARLEDFSQFEDIDPVESSIWLEQLSPTLPRALLRKRKLKGGALAVIRDVSSSMTGTRAQWSSMLILGLVRMARRRRMKLGYIEFNHQSTKFTKSQLFFNRSYNKIGDMAAKCLCSGFTNYQLPLMDAIREFKSVNDNIKHVVFITDGRPTEGDREITREIELASRDDIAVHSIYIGKKDSPEILRTLSVKTGGTHFQVGPDDFGKLKLKTL</sequence>
<dbReference type="EMBL" id="JAFGIX010000032">
    <property type="protein sequence ID" value="MBN1572897.1"/>
    <property type="molecule type" value="Genomic_DNA"/>
</dbReference>
<dbReference type="Pfam" id="PF00092">
    <property type="entry name" value="VWA"/>
    <property type="match status" value="1"/>
</dbReference>
<dbReference type="SUPFAM" id="SSF53300">
    <property type="entry name" value="vWA-like"/>
    <property type="match status" value="1"/>
</dbReference>
<evidence type="ECO:0000313" key="2">
    <source>
        <dbReference type="EMBL" id="MBN1572897.1"/>
    </source>
</evidence>
<reference evidence="2" key="1">
    <citation type="journal article" date="2021" name="Environ. Microbiol.">
        <title>Genomic characterization of three novel Desulfobacterota classes expand the metabolic and phylogenetic diversity of the phylum.</title>
        <authorList>
            <person name="Murphy C.L."/>
            <person name="Biggerstaff J."/>
            <person name="Eichhorn A."/>
            <person name="Ewing E."/>
            <person name="Shahan R."/>
            <person name="Soriano D."/>
            <person name="Stewart S."/>
            <person name="VanMol K."/>
            <person name="Walker R."/>
            <person name="Walters P."/>
            <person name="Elshahed M.S."/>
            <person name="Youssef N.H."/>
        </authorList>
    </citation>
    <scope>NUCLEOTIDE SEQUENCE</scope>
    <source>
        <strain evidence="2">Zod_Metabat.24</strain>
    </source>
</reference>
<dbReference type="Gene3D" id="3.40.50.410">
    <property type="entry name" value="von Willebrand factor, type A domain"/>
    <property type="match status" value="1"/>
</dbReference>
<comment type="caution">
    <text evidence="2">The sequence shown here is derived from an EMBL/GenBank/DDBJ whole genome shotgun (WGS) entry which is preliminary data.</text>
</comment>
<dbReference type="InterPro" id="IPR036465">
    <property type="entry name" value="vWFA_dom_sf"/>
</dbReference>
<dbReference type="AlphaFoldDB" id="A0A9D8PP76"/>
<organism evidence="2 3">
    <name type="scientific">Candidatus Zymogenus saltonus</name>
    <dbReference type="NCBI Taxonomy" id="2844893"/>
    <lineage>
        <taxon>Bacteria</taxon>
        <taxon>Deltaproteobacteria</taxon>
        <taxon>Candidatus Zymogenia</taxon>
        <taxon>Candidatus Zymogeniales</taxon>
        <taxon>Candidatus Zymogenaceae</taxon>
        <taxon>Candidatus Zymogenus</taxon>
    </lineage>
</organism>
<proteinExistence type="predicted"/>
<dbReference type="PANTHER" id="PTHR36846">
    <property type="entry name" value="PROTEIN VIAA"/>
    <property type="match status" value="1"/>
</dbReference>
<dbReference type="CDD" id="cd00198">
    <property type="entry name" value="vWFA"/>
    <property type="match status" value="1"/>
</dbReference>
<name>A0A9D8PP76_9DELT</name>
<dbReference type="SMART" id="SM00327">
    <property type="entry name" value="VWA"/>
    <property type="match status" value="1"/>
</dbReference>
<protein>
    <submittedName>
        <fullName evidence="2">VWA domain-containing protein</fullName>
    </submittedName>
</protein>
<accession>A0A9D8PP76</accession>
<dbReference type="PANTHER" id="PTHR36846:SF1">
    <property type="entry name" value="PROTEIN VIAA"/>
    <property type="match status" value="1"/>
</dbReference>
<feature type="domain" description="VWFA" evidence="1">
    <location>
        <begin position="92"/>
        <end position="261"/>
    </location>
</feature>
<dbReference type="PROSITE" id="PS50234">
    <property type="entry name" value="VWFA"/>
    <property type="match status" value="1"/>
</dbReference>
<gene>
    <name evidence="2" type="ORF">JW984_06825</name>
</gene>
<dbReference type="Proteomes" id="UP000809273">
    <property type="component" value="Unassembled WGS sequence"/>
</dbReference>
<evidence type="ECO:0000259" key="1">
    <source>
        <dbReference type="PROSITE" id="PS50234"/>
    </source>
</evidence>
<dbReference type="GO" id="GO:0005829">
    <property type="term" value="C:cytosol"/>
    <property type="evidence" value="ECO:0007669"/>
    <property type="project" value="TreeGrafter"/>
</dbReference>
<reference evidence="2" key="2">
    <citation type="submission" date="2021-01" db="EMBL/GenBank/DDBJ databases">
        <authorList>
            <person name="Hahn C.R."/>
            <person name="Youssef N.H."/>
            <person name="Elshahed M."/>
        </authorList>
    </citation>
    <scope>NUCLEOTIDE SEQUENCE</scope>
    <source>
        <strain evidence="2">Zod_Metabat.24</strain>
    </source>
</reference>